<reference evidence="4" key="1">
    <citation type="submission" date="2017-02" db="EMBL/GenBank/DDBJ databases">
        <authorList>
            <person name="Regsiter A."/>
            <person name="William W."/>
        </authorList>
    </citation>
    <scope>NUCLEOTIDE SEQUENCE</scope>
    <source>
        <strain evidence="4">BdmA 4</strain>
    </source>
</reference>
<dbReference type="Pfam" id="PF00011">
    <property type="entry name" value="HSP20"/>
    <property type="match status" value="1"/>
</dbReference>
<dbReference type="Gene3D" id="2.60.40.790">
    <property type="match status" value="1"/>
</dbReference>
<evidence type="ECO:0000259" key="3">
    <source>
        <dbReference type="PROSITE" id="PS01031"/>
    </source>
</evidence>
<comment type="similarity">
    <text evidence="1 2">Belongs to the small heat shock protein (HSP20) family.</text>
</comment>
<evidence type="ECO:0000313" key="4">
    <source>
        <dbReference type="EMBL" id="SLM18998.1"/>
    </source>
</evidence>
<dbReference type="InterPro" id="IPR008978">
    <property type="entry name" value="HSP20-like_chaperone"/>
</dbReference>
<sequence>METSITRSGNKMIVPPAQIREDESEVIAQLEMPGVTKEGLDIKIDGHTLTIDGKRSDDIPSGKYLIRERRHYDYHKAFTIDESIDREGVSADLTDGILTLRLKVKETAKPRKIPVK</sequence>
<organism evidence="4">
    <name type="scientific">uncultured spirochete</name>
    <dbReference type="NCBI Taxonomy" id="156406"/>
    <lineage>
        <taxon>Bacteria</taxon>
        <taxon>Pseudomonadati</taxon>
        <taxon>Spirochaetota</taxon>
        <taxon>Spirochaetia</taxon>
        <taxon>Spirochaetales</taxon>
        <taxon>environmental samples</taxon>
    </lineage>
</organism>
<dbReference type="InterPro" id="IPR031107">
    <property type="entry name" value="Small_HSP"/>
</dbReference>
<proteinExistence type="inferred from homology"/>
<dbReference type="SUPFAM" id="SSF49764">
    <property type="entry name" value="HSP20-like chaperones"/>
    <property type="match status" value="1"/>
</dbReference>
<dbReference type="AlphaFoldDB" id="A0A3P3XRT2"/>
<protein>
    <submittedName>
        <fullName evidence="4">Putative heat shock protein</fullName>
    </submittedName>
</protein>
<dbReference type="CDD" id="cd06464">
    <property type="entry name" value="ACD_sHsps-like"/>
    <property type="match status" value="1"/>
</dbReference>
<gene>
    <name evidence="4" type="ORF">SPIRO4BDMA_50513</name>
</gene>
<feature type="domain" description="SHSP" evidence="3">
    <location>
        <begin position="8"/>
        <end position="116"/>
    </location>
</feature>
<evidence type="ECO:0000256" key="2">
    <source>
        <dbReference type="RuleBase" id="RU003616"/>
    </source>
</evidence>
<dbReference type="EMBL" id="FWDO01000005">
    <property type="protein sequence ID" value="SLM18998.1"/>
    <property type="molecule type" value="Genomic_DNA"/>
</dbReference>
<accession>A0A3P3XRT2</accession>
<dbReference type="PANTHER" id="PTHR11527">
    <property type="entry name" value="HEAT-SHOCK PROTEIN 20 FAMILY MEMBER"/>
    <property type="match status" value="1"/>
</dbReference>
<dbReference type="InterPro" id="IPR002068">
    <property type="entry name" value="A-crystallin/Hsp20_dom"/>
</dbReference>
<keyword evidence="4" id="KW-0346">Stress response</keyword>
<evidence type="ECO:0000256" key="1">
    <source>
        <dbReference type="PROSITE-ProRule" id="PRU00285"/>
    </source>
</evidence>
<dbReference type="PROSITE" id="PS01031">
    <property type="entry name" value="SHSP"/>
    <property type="match status" value="1"/>
</dbReference>
<name>A0A3P3XRT2_9SPIR</name>